<keyword evidence="1" id="KW-0472">Membrane</keyword>
<sequence length="315" mass="34929">MWDLANAPSYDYARAIPRLASSLNKLNSLQAAITHDERLLTLKNSFFGGKVHGRVRLPEGYGLAIVQTNSSFEGDGPQAVPITISSNYNVVSILVAFGQLGFAVATLYRSRGDQTAKYGYAAFGLTVTQYAMMSLLNLLGNFFCPQYPAVYLVRSQAMIDAREADPHALFEGEVGTLIQDKIQNTEEQRRNIANLPRRSLFNIFGPLPKSVLLLLPLLWLPTAVSVAIIYWLSHFREESSTFGQRASTMAWLAWGSWVSSLADDKRLGRRDGPTSRIYLGYVFGTIFLLIASVPSFAGFYTVAQMLKEYGICSRV</sequence>
<dbReference type="OrthoDB" id="5406607at2759"/>
<protein>
    <submittedName>
        <fullName evidence="2">Uncharacterized protein</fullName>
    </submittedName>
</protein>
<name>A0A2J6RU29_HYAVF</name>
<accession>A0A2J6RU29</accession>
<evidence type="ECO:0000313" key="2">
    <source>
        <dbReference type="EMBL" id="PMD42021.1"/>
    </source>
</evidence>
<dbReference type="AlphaFoldDB" id="A0A2J6RU29"/>
<keyword evidence="3" id="KW-1185">Reference proteome</keyword>
<keyword evidence="1" id="KW-0812">Transmembrane</keyword>
<dbReference type="EMBL" id="KZ613943">
    <property type="protein sequence ID" value="PMD42021.1"/>
    <property type="molecule type" value="Genomic_DNA"/>
</dbReference>
<feature type="transmembrane region" description="Helical" evidence="1">
    <location>
        <begin position="211"/>
        <end position="232"/>
    </location>
</feature>
<feature type="transmembrane region" description="Helical" evidence="1">
    <location>
        <begin position="278"/>
        <end position="300"/>
    </location>
</feature>
<gene>
    <name evidence="2" type="ORF">L207DRAFT_510333</name>
</gene>
<proteinExistence type="predicted"/>
<dbReference type="Proteomes" id="UP000235786">
    <property type="component" value="Unassembled WGS sequence"/>
</dbReference>
<reference evidence="2 3" key="1">
    <citation type="submission" date="2016-04" db="EMBL/GenBank/DDBJ databases">
        <title>A degradative enzymes factory behind the ericoid mycorrhizal symbiosis.</title>
        <authorList>
            <consortium name="DOE Joint Genome Institute"/>
            <person name="Martino E."/>
            <person name="Morin E."/>
            <person name="Grelet G."/>
            <person name="Kuo A."/>
            <person name="Kohler A."/>
            <person name="Daghino S."/>
            <person name="Barry K."/>
            <person name="Choi C."/>
            <person name="Cichocki N."/>
            <person name="Clum A."/>
            <person name="Copeland A."/>
            <person name="Hainaut M."/>
            <person name="Haridas S."/>
            <person name="Labutti K."/>
            <person name="Lindquist E."/>
            <person name="Lipzen A."/>
            <person name="Khouja H.-R."/>
            <person name="Murat C."/>
            <person name="Ohm R."/>
            <person name="Olson A."/>
            <person name="Spatafora J."/>
            <person name="Veneault-Fourrey C."/>
            <person name="Henrissat B."/>
            <person name="Grigoriev I."/>
            <person name="Martin F."/>
            <person name="Perotto S."/>
        </authorList>
    </citation>
    <scope>NUCLEOTIDE SEQUENCE [LARGE SCALE GENOMIC DNA]</scope>
    <source>
        <strain evidence="2 3">F</strain>
    </source>
</reference>
<feature type="transmembrane region" description="Helical" evidence="1">
    <location>
        <begin position="88"/>
        <end position="108"/>
    </location>
</feature>
<keyword evidence="1" id="KW-1133">Transmembrane helix</keyword>
<evidence type="ECO:0000256" key="1">
    <source>
        <dbReference type="SAM" id="Phobius"/>
    </source>
</evidence>
<organism evidence="2 3">
    <name type="scientific">Hyaloscypha variabilis (strain UAMH 11265 / GT02V1 / F)</name>
    <name type="common">Meliniomyces variabilis</name>
    <dbReference type="NCBI Taxonomy" id="1149755"/>
    <lineage>
        <taxon>Eukaryota</taxon>
        <taxon>Fungi</taxon>
        <taxon>Dikarya</taxon>
        <taxon>Ascomycota</taxon>
        <taxon>Pezizomycotina</taxon>
        <taxon>Leotiomycetes</taxon>
        <taxon>Helotiales</taxon>
        <taxon>Hyaloscyphaceae</taxon>
        <taxon>Hyaloscypha</taxon>
        <taxon>Hyaloscypha variabilis</taxon>
    </lineage>
</organism>
<evidence type="ECO:0000313" key="3">
    <source>
        <dbReference type="Proteomes" id="UP000235786"/>
    </source>
</evidence>
<feature type="transmembrane region" description="Helical" evidence="1">
    <location>
        <begin position="120"/>
        <end position="143"/>
    </location>
</feature>